<name>A0ABW6ATI1_9BACT</name>
<evidence type="ECO:0008006" key="3">
    <source>
        <dbReference type="Google" id="ProtNLM"/>
    </source>
</evidence>
<organism evidence="1 2">
    <name type="scientific">Spirosoma flavum</name>
    <dbReference type="NCBI Taxonomy" id="2048557"/>
    <lineage>
        <taxon>Bacteria</taxon>
        <taxon>Pseudomonadati</taxon>
        <taxon>Bacteroidota</taxon>
        <taxon>Cytophagia</taxon>
        <taxon>Cytophagales</taxon>
        <taxon>Cytophagaceae</taxon>
        <taxon>Spirosoma</taxon>
    </lineage>
</organism>
<keyword evidence="2" id="KW-1185">Reference proteome</keyword>
<reference evidence="2" key="1">
    <citation type="journal article" date="2019" name="Int. J. Syst. Evol. Microbiol.">
        <title>The Global Catalogue of Microorganisms (GCM) 10K type strain sequencing project: providing services to taxonomists for standard genome sequencing and annotation.</title>
        <authorList>
            <consortium name="The Broad Institute Genomics Platform"/>
            <consortium name="The Broad Institute Genome Sequencing Center for Infectious Disease"/>
            <person name="Wu L."/>
            <person name="Ma J."/>
        </authorList>
    </citation>
    <scope>NUCLEOTIDE SEQUENCE [LARGE SCALE GENOMIC DNA]</scope>
    <source>
        <strain evidence="2">KCTC 52490</strain>
    </source>
</reference>
<protein>
    <recommendedName>
        <fullName evidence="3">XRE family transcriptional regulator</fullName>
    </recommendedName>
</protein>
<evidence type="ECO:0000313" key="1">
    <source>
        <dbReference type="EMBL" id="MFD2937713.1"/>
    </source>
</evidence>
<evidence type="ECO:0000313" key="2">
    <source>
        <dbReference type="Proteomes" id="UP001597512"/>
    </source>
</evidence>
<gene>
    <name evidence="1" type="ORF">ACFS25_28355</name>
</gene>
<proteinExistence type="predicted"/>
<dbReference type="Proteomes" id="UP001597512">
    <property type="component" value="Unassembled WGS sequence"/>
</dbReference>
<comment type="caution">
    <text evidence="1">The sequence shown here is derived from an EMBL/GenBank/DDBJ whole genome shotgun (WGS) entry which is preliminary data.</text>
</comment>
<sequence length="145" mass="16629">MESDITGAYNAYRQKLAECAATIKSRVKAESSLRELKEELGLTANMYYQRLNYPQNIPIEEIKALAELLKDDSLIQLFEDAHKLGHQMTVVIDDNIKRADISVTFLCKKLGIDTSNFYRKQKDPRLWGQAEVEKMTQVVETIMSL</sequence>
<accession>A0ABW6ATI1</accession>
<dbReference type="EMBL" id="JBHUOM010000043">
    <property type="protein sequence ID" value="MFD2937713.1"/>
    <property type="molecule type" value="Genomic_DNA"/>
</dbReference>
<dbReference type="RefSeq" id="WP_381508057.1">
    <property type="nucleotide sequence ID" value="NZ_JBHUOM010000043.1"/>
</dbReference>